<accession>A0ABQ4BLQ1</accession>
<dbReference type="Proteomes" id="UP000624709">
    <property type="component" value="Unassembled WGS sequence"/>
</dbReference>
<comment type="caution">
    <text evidence="1">The sequence shown here is derived from an EMBL/GenBank/DDBJ whole genome shotgun (WGS) entry which is preliminary data.</text>
</comment>
<organism evidence="1 2">
    <name type="scientific">Actinoplanes palleronii</name>
    <dbReference type="NCBI Taxonomy" id="113570"/>
    <lineage>
        <taxon>Bacteria</taxon>
        <taxon>Bacillati</taxon>
        <taxon>Actinomycetota</taxon>
        <taxon>Actinomycetes</taxon>
        <taxon>Micromonosporales</taxon>
        <taxon>Micromonosporaceae</taxon>
        <taxon>Actinoplanes</taxon>
    </lineage>
</organism>
<dbReference type="EMBL" id="BOMS01000130">
    <property type="protein sequence ID" value="GIE71604.1"/>
    <property type="molecule type" value="Genomic_DNA"/>
</dbReference>
<gene>
    <name evidence="1" type="ORF">Apa02nite_077120</name>
</gene>
<name>A0ABQ4BLQ1_9ACTN</name>
<reference evidence="1 2" key="1">
    <citation type="submission" date="2021-01" db="EMBL/GenBank/DDBJ databases">
        <title>Whole genome shotgun sequence of Actinoplanes palleronii NBRC 14916.</title>
        <authorList>
            <person name="Komaki H."/>
            <person name="Tamura T."/>
        </authorList>
    </citation>
    <scope>NUCLEOTIDE SEQUENCE [LARGE SCALE GENOMIC DNA]</scope>
    <source>
        <strain evidence="1 2">NBRC 14916</strain>
    </source>
</reference>
<sequence>MSLGSKRVTLGHVIRQPQQHPASWWDQFQQVSERFDLGSLTESLGDEIVAKIPSPLLRREAEIALNIMVRFLNKPASEELSVRAEQAVARLAATVDRLEERSSDGFELREARALIYLLQGRTGDAAHASEPFLKPQVILRSFVAALRLERFDTNLAVKLLSAGQDPRLALHSGQVVGKYSWWPSWLLKVVTERAMAGELDDDTITALDRCAYAELSPAQARLARRLLDGEESLIDASAVRLAGLGEADAAAKLREGDLTTVALAARLMPI</sequence>
<evidence type="ECO:0000313" key="1">
    <source>
        <dbReference type="EMBL" id="GIE71604.1"/>
    </source>
</evidence>
<evidence type="ECO:0000313" key="2">
    <source>
        <dbReference type="Proteomes" id="UP000624709"/>
    </source>
</evidence>
<keyword evidence="2" id="KW-1185">Reference proteome</keyword>
<protein>
    <submittedName>
        <fullName evidence="1">Uncharacterized protein</fullName>
    </submittedName>
</protein>
<proteinExistence type="predicted"/>